<accession>A0A5C3MJV0</accession>
<dbReference type="EMBL" id="ML213541">
    <property type="protein sequence ID" value="TFK45510.1"/>
    <property type="molecule type" value="Genomic_DNA"/>
</dbReference>
<feature type="region of interest" description="Disordered" evidence="1">
    <location>
        <begin position="44"/>
        <end position="73"/>
    </location>
</feature>
<reference evidence="2 3" key="1">
    <citation type="journal article" date="2019" name="Nat. Ecol. Evol.">
        <title>Megaphylogeny resolves global patterns of mushroom evolution.</title>
        <authorList>
            <person name="Varga T."/>
            <person name="Krizsan K."/>
            <person name="Foldi C."/>
            <person name="Dima B."/>
            <person name="Sanchez-Garcia M."/>
            <person name="Sanchez-Ramirez S."/>
            <person name="Szollosi G.J."/>
            <person name="Szarkandi J.G."/>
            <person name="Papp V."/>
            <person name="Albert L."/>
            <person name="Andreopoulos W."/>
            <person name="Angelini C."/>
            <person name="Antonin V."/>
            <person name="Barry K.W."/>
            <person name="Bougher N.L."/>
            <person name="Buchanan P."/>
            <person name="Buyck B."/>
            <person name="Bense V."/>
            <person name="Catcheside P."/>
            <person name="Chovatia M."/>
            <person name="Cooper J."/>
            <person name="Damon W."/>
            <person name="Desjardin D."/>
            <person name="Finy P."/>
            <person name="Geml J."/>
            <person name="Haridas S."/>
            <person name="Hughes K."/>
            <person name="Justo A."/>
            <person name="Karasinski D."/>
            <person name="Kautmanova I."/>
            <person name="Kiss B."/>
            <person name="Kocsube S."/>
            <person name="Kotiranta H."/>
            <person name="LaButti K.M."/>
            <person name="Lechner B.E."/>
            <person name="Liimatainen K."/>
            <person name="Lipzen A."/>
            <person name="Lukacs Z."/>
            <person name="Mihaltcheva S."/>
            <person name="Morgado L.N."/>
            <person name="Niskanen T."/>
            <person name="Noordeloos M.E."/>
            <person name="Ohm R.A."/>
            <person name="Ortiz-Santana B."/>
            <person name="Ovrebo C."/>
            <person name="Racz N."/>
            <person name="Riley R."/>
            <person name="Savchenko A."/>
            <person name="Shiryaev A."/>
            <person name="Soop K."/>
            <person name="Spirin V."/>
            <person name="Szebenyi C."/>
            <person name="Tomsovsky M."/>
            <person name="Tulloss R.E."/>
            <person name="Uehling J."/>
            <person name="Grigoriev I.V."/>
            <person name="Vagvolgyi C."/>
            <person name="Papp T."/>
            <person name="Martin F.M."/>
            <person name="Miettinen O."/>
            <person name="Hibbett D.S."/>
            <person name="Nagy L.G."/>
        </authorList>
    </citation>
    <scope>NUCLEOTIDE SEQUENCE [LARGE SCALE GENOMIC DNA]</scope>
    <source>
        <strain evidence="2 3">OMC1185</strain>
    </source>
</reference>
<evidence type="ECO:0000313" key="3">
    <source>
        <dbReference type="Proteomes" id="UP000305948"/>
    </source>
</evidence>
<protein>
    <submittedName>
        <fullName evidence="2">Uncharacterized protein</fullName>
    </submittedName>
</protein>
<dbReference type="Proteomes" id="UP000305948">
    <property type="component" value="Unassembled WGS sequence"/>
</dbReference>
<evidence type="ECO:0000313" key="2">
    <source>
        <dbReference type="EMBL" id="TFK45510.1"/>
    </source>
</evidence>
<keyword evidence="3" id="KW-1185">Reference proteome</keyword>
<dbReference type="AlphaFoldDB" id="A0A5C3MJV0"/>
<gene>
    <name evidence="2" type="ORF">OE88DRAFT_1740195</name>
</gene>
<sequence>MLPDGEEPYSCISDACPQRDAWLTSEILSLDEIRTVSMQSALANFAPTDRDESSHEAPQSAHAPPPPCLPTEASHLTMQSQAYPVLPPL</sequence>
<evidence type="ECO:0000256" key="1">
    <source>
        <dbReference type="SAM" id="MobiDB-lite"/>
    </source>
</evidence>
<organism evidence="2 3">
    <name type="scientific">Heliocybe sulcata</name>
    <dbReference type="NCBI Taxonomy" id="5364"/>
    <lineage>
        <taxon>Eukaryota</taxon>
        <taxon>Fungi</taxon>
        <taxon>Dikarya</taxon>
        <taxon>Basidiomycota</taxon>
        <taxon>Agaricomycotina</taxon>
        <taxon>Agaricomycetes</taxon>
        <taxon>Gloeophyllales</taxon>
        <taxon>Gloeophyllaceae</taxon>
        <taxon>Heliocybe</taxon>
    </lineage>
</organism>
<proteinExistence type="predicted"/>
<name>A0A5C3MJV0_9AGAM</name>